<dbReference type="PATRIC" id="fig|381306.5.peg.548"/>
<dbReference type="Pfam" id="PF13649">
    <property type="entry name" value="Methyltransf_25"/>
    <property type="match status" value="1"/>
</dbReference>
<gene>
    <name evidence="2" type="ORF">SAMN05661077_0505</name>
</gene>
<dbReference type="AlphaFoldDB" id="A0A0P9GJM1"/>
<sequence>MSAPASSLRELAMEQAQGAMALQLAFIGVANGLFRALADVPRSPEDLAAATGMDPDYVRRWVDAAYAFGYLEESGPGLALTERGQGFATEDPASPLPFAIHTMLGAHMSERTAHFMRTGERPGEEVLGERETIADLFGTMLEGMFGPFFEGQILPDLPVYREIDREAGLAVDLGCGNGWYLRRLAHQYPHLRGVGLDLFDAAIAEARSQAEAEGTADRLDFRKGDMHWFTVDEPIDLIAMNRALHHVWDEKDRVFAFLRDHLKPGGAAVIWEPNWPGDRPALADPKRRGMAFQNLMEHVQGNRFLQAEEIAAEFEKVGMAPDIHLYGEGNEAVVVGRKA</sequence>
<proteinExistence type="predicted"/>
<keyword evidence="3" id="KW-1185">Reference proteome</keyword>
<dbReference type="Proteomes" id="UP000183104">
    <property type="component" value="Unassembled WGS sequence"/>
</dbReference>
<name>A0A0P9GJM1_9GAMM</name>
<evidence type="ECO:0000313" key="3">
    <source>
        <dbReference type="Proteomes" id="UP000183104"/>
    </source>
</evidence>
<dbReference type="InterPro" id="IPR029063">
    <property type="entry name" value="SAM-dependent_MTases_sf"/>
</dbReference>
<dbReference type="InterPro" id="IPR036390">
    <property type="entry name" value="WH_DNA-bd_sf"/>
</dbReference>
<feature type="domain" description="Methyltransferase" evidence="1">
    <location>
        <begin position="171"/>
        <end position="266"/>
    </location>
</feature>
<dbReference type="Gene3D" id="1.10.10.10">
    <property type="entry name" value="Winged helix-like DNA-binding domain superfamily/Winged helix DNA-binding domain"/>
    <property type="match status" value="1"/>
</dbReference>
<dbReference type="EMBL" id="FMUN01000001">
    <property type="protein sequence ID" value="SCX80299.1"/>
    <property type="molecule type" value="Genomic_DNA"/>
</dbReference>
<protein>
    <submittedName>
        <fullName evidence="2">Methyltransferase domain-containing protein</fullName>
    </submittedName>
</protein>
<dbReference type="Gene3D" id="3.40.50.150">
    <property type="entry name" value="Vaccinia Virus protein VP39"/>
    <property type="match status" value="1"/>
</dbReference>
<dbReference type="PANTHER" id="PTHR45128">
    <property type="entry name" value="METHYLTRANSFERASE TYPE 11"/>
    <property type="match status" value="1"/>
</dbReference>
<dbReference type="CDD" id="cd02440">
    <property type="entry name" value="AdoMet_MTases"/>
    <property type="match status" value="1"/>
</dbReference>
<dbReference type="SUPFAM" id="SSF53335">
    <property type="entry name" value="S-adenosyl-L-methionine-dependent methyltransferases"/>
    <property type="match status" value="1"/>
</dbReference>
<dbReference type="GO" id="GO:0032259">
    <property type="term" value="P:methylation"/>
    <property type="evidence" value="ECO:0007669"/>
    <property type="project" value="UniProtKB-KW"/>
</dbReference>
<dbReference type="GO" id="GO:0008168">
    <property type="term" value="F:methyltransferase activity"/>
    <property type="evidence" value="ECO:0007669"/>
    <property type="project" value="UniProtKB-KW"/>
</dbReference>
<dbReference type="SUPFAM" id="SSF46785">
    <property type="entry name" value="Winged helix' DNA-binding domain"/>
    <property type="match status" value="1"/>
</dbReference>
<dbReference type="InterPro" id="IPR041698">
    <property type="entry name" value="Methyltransf_25"/>
</dbReference>
<dbReference type="RefSeq" id="WP_054966358.1">
    <property type="nucleotide sequence ID" value="NZ_FMUN01000001.1"/>
</dbReference>
<evidence type="ECO:0000259" key="1">
    <source>
        <dbReference type="Pfam" id="PF13649"/>
    </source>
</evidence>
<organism evidence="2 3">
    <name type="scientific">Thiohalorhabdus denitrificans</name>
    <dbReference type="NCBI Taxonomy" id="381306"/>
    <lineage>
        <taxon>Bacteria</taxon>
        <taxon>Pseudomonadati</taxon>
        <taxon>Pseudomonadota</taxon>
        <taxon>Gammaproteobacteria</taxon>
        <taxon>Thiohalorhabdales</taxon>
        <taxon>Thiohalorhabdaceae</taxon>
        <taxon>Thiohalorhabdus</taxon>
    </lineage>
</organism>
<accession>A0A0P9GJM1</accession>
<evidence type="ECO:0000313" key="2">
    <source>
        <dbReference type="EMBL" id="SCX80299.1"/>
    </source>
</evidence>
<keyword evidence="2" id="KW-0808">Transferase</keyword>
<dbReference type="STRING" id="381306.AN478_09495"/>
<dbReference type="InterPro" id="IPR053173">
    <property type="entry name" value="SAM-binding_MTase"/>
</dbReference>
<reference evidence="3" key="1">
    <citation type="submission" date="2016-10" db="EMBL/GenBank/DDBJ databases">
        <authorList>
            <person name="Varghese N."/>
        </authorList>
    </citation>
    <scope>NUCLEOTIDE SEQUENCE [LARGE SCALE GENOMIC DNA]</scope>
    <source>
        <strain evidence="3">HL 19</strain>
    </source>
</reference>
<dbReference type="InterPro" id="IPR036388">
    <property type="entry name" value="WH-like_DNA-bd_sf"/>
</dbReference>
<keyword evidence="2" id="KW-0489">Methyltransferase</keyword>